<feature type="compositionally biased region" description="Polar residues" evidence="1">
    <location>
        <begin position="80"/>
        <end position="93"/>
    </location>
</feature>
<keyword evidence="3" id="KW-1185">Reference proteome</keyword>
<feature type="region of interest" description="Disordered" evidence="1">
    <location>
        <begin position="1030"/>
        <end position="1096"/>
    </location>
</feature>
<gene>
    <name evidence="2" type="ORF">HPG69_014728</name>
</gene>
<feature type="compositionally biased region" description="Basic and acidic residues" evidence="1">
    <location>
        <begin position="70"/>
        <end position="79"/>
    </location>
</feature>
<feature type="non-terminal residue" evidence="2">
    <location>
        <position position="1394"/>
    </location>
</feature>
<organism evidence="2 3">
    <name type="scientific">Diceros bicornis minor</name>
    <name type="common">South-central black rhinoceros</name>
    <dbReference type="NCBI Taxonomy" id="77932"/>
    <lineage>
        <taxon>Eukaryota</taxon>
        <taxon>Metazoa</taxon>
        <taxon>Chordata</taxon>
        <taxon>Craniata</taxon>
        <taxon>Vertebrata</taxon>
        <taxon>Euteleostomi</taxon>
        <taxon>Mammalia</taxon>
        <taxon>Eutheria</taxon>
        <taxon>Laurasiatheria</taxon>
        <taxon>Perissodactyla</taxon>
        <taxon>Rhinocerotidae</taxon>
        <taxon>Diceros</taxon>
    </lineage>
</organism>
<dbReference type="EMBL" id="JACDTQ010001936">
    <property type="protein sequence ID" value="KAF5920691.1"/>
    <property type="molecule type" value="Genomic_DNA"/>
</dbReference>
<evidence type="ECO:0000313" key="3">
    <source>
        <dbReference type="Proteomes" id="UP000551758"/>
    </source>
</evidence>
<proteinExistence type="predicted"/>
<comment type="caution">
    <text evidence="2">The sequence shown here is derived from an EMBL/GenBank/DDBJ whole genome shotgun (WGS) entry which is preliminary data.</text>
</comment>
<feature type="compositionally biased region" description="Polar residues" evidence="1">
    <location>
        <begin position="1033"/>
        <end position="1046"/>
    </location>
</feature>
<evidence type="ECO:0000256" key="1">
    <source>
        <dbReference type="SAM" id="MobiDB-lite"/>
    </source>
</evidence>
<protein>
    <submittedName>
        <fullName evidence="2">Uncharacterized protein</fullName>
    </submittedName>
</protein>
<sequence>GEAALKPHWRWNLDTRTSLPRETSVCVTMVKESVLPLTSPAKTMDSPTSLVLGRTTQSLGMMSSALPESTSREITHSEQRTSPSLSPQANGTCSRNSFAKNTFSKDQFHRRNFFQGFIYGPTTIVETTDGTVTDRYTAPTETSVVEGGRTGSTRDTKHLPAAIPALMETYKNLAVSKENVPMSLILSETTADDSNAQGSMNPLFGTISSFLLESLPRGLKSSALALCDEVSGTNTFSVHRVTTSVTTGTPENTEGTEPNSAVSFSMTLNNAATSADRVRSTTSLLAHPSPSGEGTARSILTLSTSSAGALASKGPRSPGNFNFTSVSGVKTTSLSTTLASEDSNTHLSMAEKESKETLNASVAAAEISAPGREITLAATLAPTSGFTTPENRVISATQVSSSHPVWELRTMHSTSAGTAPAQMPMGTLTSPGHPFPAPQQQHHGALQALFNTSLDSSTHNGQVQVLEWKENPSVDCWASLCHPFHLAGKSLGLPHSLGNPDSTEGTSWVLTPSNAGHPFSPEPGSTGDVMISTSIAMLSSASALGDSVRVQHILRGSPPPQPQGPLSPQKEQSPNQLSFSMTLNNSATSAERFRSLYIYIRGRESAHLVPPLTLSIPKARTLASEWSSGPGTLSLVSVSGMKTTFSPSTPSTSVETNTHLFIAGNESKETVNPSVSQPETSASRVKTTLPITSALTQGFPIMDTWTAHSALRATGSASVINSTSTALPKTSHPSRTSAFASAAAMSQTNTGTFNYSTIPQTTTWPETSPKFEISFTIPLPATLVVLRFTSPTTSSVERTSLGEPSTATLTTETMSGLATVHSTVSTNIKTTGCYGSERRLGTTHLPVRTTSPSETSTDFTLAKESKQLAQHFSSSLSAPAARITITTTFSTQRVTTSMIMDTAKTSKWNMSNLTFLDFLITRKGKAPLFLWVLHLRPINGVVRGRVVTLVSTLNQQKHPACLRAHASSDSHSSTTLTTASLVKTSSYIPLSFPSVETTSPWYLGSTTYITTTDPKVISSAKVSSSCPVKEFRTSNSYPRTESTSPATHPGSPKIPRTPDPSSPATSTPRPVSVLASTSPTNESSTSELTSVAPGEPLALTTSEQNTVTSWLWAIIMSLPMAAWLSTSLTEEMVSTDPDVSSPSSSETTFATFSPVSLPPRELSNSGIDGSALQNTDSATLGQHLEGLRCLGTTGDLTPLPATASQQLTVGPEPSPSISLIYSSSDTTAIGVTDSRTRGSPDVPESRFLGFPSTGARKFISTRSLYSSICRAHIASSTDVTVVSTTKFPVYESSSWLKSDPLTPMTVVDSVEQTEKSGLPLSAFPEDIGTMGTTHAETSISLTTLDWTEGSRPMSSSICITTPVLESTSETYIGTEEETIKDASTTLRPQILAKK</sequence>
<feature type="compositionally biased region" description="Low complexity" evidence="1">
    <location>
        <begin position="1135"/>
        <end position="1153"/>
    </location>
</feature>
<name>A0A7J7EYC6_DICBM</name>
<reference evidence="2 3" key="1">
    <citation type="journal article" date="2020" name="Mol. Biol. Evol.">
        <title>Interspecific Gene Flow and the Evolution of Specialization in Black and White Rhinoceros.</title>
        <authorList>
            <person name="Moodley Y."/>
            <person name="Westbury M.V."/>
            <person name="Russo I.M."/>
            <person name="Gopalakrishnan S."/>
            <person name="Rakotoarivelo A."/>
            <person name="Olsen R.A."/>
            <person name="Prost S."/>
            <person name="Tunstall T."/>
            <person name="Ryder O.A."/>
            <person name="Dalen L."/>
            <person name="Bruford M.W."/>
        </authorList>
    </citation>
    <scope>NUCLEOTIDE SEQUENCE [LARGE SCALE GENOMIC DNA]</scope>
    <source>
        <strain evidence="2">SBR-YM</strain>
        <tissue evidence="2">Skin</tissue>
    </source>
</reference>
<feature type="compositionally biased region" description="Low complexity" evidence="1">
    <location>
        <begin position="1062"/>
        <end position="1090"/>
    </location>
</feature>
<feature type="region of interest" description="Disordered" evidence="1">
    <location>
        <begin position="63"/>
        <end position="93"/>
    </location>
</feature>
<feature type="region of interest" description="Disordered" evidence="1">
    <location>
        <begin position="242"/>
        <end position="261"/>
    </location>
</feature>
<feature type="region of interest" description="Disordered" evidence="1">
    <location>
        <begin position="1135"/>
        <end position="1164"/>
    </location>
</feature>
<feature type="region of interest" description="Disordered" evidence="1">
    <location>
        <begin position="553"/>
        <end position="576"/>
    </location>
</feature>
<accession>A0A7J7EYC6</accession>
<dbReference type="Proteomes" id="UP000551758">
    <property type="component" value="Unassembled WGS sequence"/>
</dbReference>
<evidence type="ECO:0000313" key="2">
    <source>
        <dbReference type="EMBL" id="KAF5920691.1"/>
    </source>
</evidence>
<feature type="compositionally biased region" description="Low complexity" evidence="1">
    <location>
        <begin position="246"/>
        <end position="259"/>
    </location>
</feature>